<dbReference type="GO" id="GO:0005811">
    <property type="term" value="C:lipid droplet"/>
    <property type="evidence" value="ECO:0007669"/>
    <property type="project" value="TreeGrafter"/>
</dbReference>
<dbReference type="Proteomes" id="UP000515159">
    <property type="component" value="Chromosome 6"/>
</dbReference>
<keyword evidence="3" id="KW-0472">Membrane</keyword>
<keyword evidence="2" id="KW-0378">Hydrolase</keyword>
<dbReference type="OrthoDB" id="197155at2759"/>
<evidence type="ECO:0000259" key="4">
    <source>
        <dbReference type="PROSITE" id="PS51635"/>
    </source>
</evidence>
<dbReference type="FunCoup" id="A0A6P8RLJ3">
    <property type="interactions" value="374"/>
</dbReference>
<dbReference type="GO" id="GO:0005737">
    <property type="term" value="C:cytoplasm"/>
    <property type="evidence" value="ECO:0007669"/>
    <property type="project" value="TreeGrafter"/>
</dbReference>
<dbReference type="AlphaFoldDB" id="A0A6P8RLJ3"/>
<evidence type="ECO:0000256" key="3">
    <source>
        <dbReference type="SAM" id="Phobius"/>
    </source>
</evidence>
<dbReference type="InParanoid" id="A0A6P8RLJ3"/>
<name>A0A6P8RLJ3_GEOSA</name>
<evidence type="ECO:0000256" key="1">
    <source>
        <dbReference type="ARBA" id="ARBA00023098"/>
    </source>
</evidence>
<proteinExistence type="predicted"/>
<dbReference type="InterPro" id="IPR033902">
    <property type="entry name" value="PNPLA4"/>
</dbReference>
<feature type="transmembrane region" description="Helical" evidence="3">
    <location>
        <begin position="15"/>
        <end position="35"/>
    </location>
</feature>
<dbReference type="PANTHER" id="PTHR12406:SF7">
    <property type="entry name" value="PATATIN-LIKE PHOSPHOLIPASE DOMAIN-CONTAINING PROTEIN 4"/>
    <property type="match status" value="1"/>
</dbReference>
<feature type="active site" description="Nucleophile" evidence="2">
    <location>
        <position position="52"/>
    </location>
</feature>
<protein>
    <submittedName>
        <fullName evidence="6">Patatin-like phospholipase domain-containing protein 4 isoform X1</fullName>
    </submittedName>
</protein>
<keyword evidence="2" id="KW-0442">Lipid degradation</keyword>
<dbReference type="GO" id="GO:0016020">
    <property type="term" value="C:membrane"/>
    <property type="evidence" value="ECO:0007669"/>
    <property type="project" value="TreeGrafter"/>
</dbReference>
<feature type="domain" description="PNPLA" evidence="4">
    <location>
        <begin position="15"/>
        <end position="185"/>
    </location>
</feature>
<dbReference type="PROSITE" id="PS51257">
    <property type="entry name" value="PROKAR_LIPOPROTEIN"/>
    <property type="match status" value="1"/>
</dbReference>
<dbReference type="KEGG" id="gsh:117363073"/>
<feature type="short sequence motif" description="DGA/G" evidence="2">
    <location>
        <begin position="172"/>
        <end position="174"/>
    </location>
</feature>
<comment type="caution">
    <text evidence="2">Lacks conserved residue(s) required for the propagation of feature annotation.</text>
</comment>
<dbReference type="GO" id="GO:0004806">
    <property type="term" value="F:triacylglycerol lipase activity"/>
    <property type="evidence" value="ECO:0007669"/>
    <property type="project" value="InterPro"/>
</dbReference>
<gene>
    <name evidence="6" type="primary">PNPLA4</name>
</gene>
<feature type="short sequence motif" description="GXSXG" evidence="2">
    <location>
        <begin position="50"/>
        <end position="54"/>
    </location>
</feature>
<dbReference type="CDD" id="cd07222">
    <property type="entry name" value="Pat_PNPLA4"/>
    <property type="match status" value="1"/>
</dbReference>
<dbReference type="RefSeq" id="XP_033806221.1">
    <property type="nucleotide sequence ID" value="XM_033950330.1"/>
</dbReference>
<dbReference type="InterPro" id="IPR016035">
    <property type="entry name" value="Acyl_Trfase/lysoPLipase"/>
</dbReference>
<evidence type="ECO:0000256" key="2">
    <source>
        <dbReference type="PROSITE-ProRule" id="PRU01161"/>
    </source>
</evidence>
<dbReference type="GO" id="GO:0055088">
    <property type="term" value="P:lipid homeostasis"/>
    <property type="evidence" value="ECO:0007669"/>
    <property type="project" value="TreeGrafter"/>
</dbReference>
<evidence type="ECO:0000313" key="6">
    <source>
        <dbReference type="RefSeq" id="XP_033806221.1"/>
    </source>
</evidence>
<keyword evidence="1 2" id="KW-0443">Lipid metabolism</keyword>
<dbReference type="Gene3D" id="3.40.1090.10">
    <property type="entry name" value="Cytosolic phospholipase A2 catalytic domain"/>
    <property type="match status" value="1"/>
</dbReference>
<dbReference type="SUPFAM" id="SSF52151">
    <property type="entry name" value="FabD/lysophospholipase-like"/>
    <property type="match status" value="1"/>
</dbReference>
<keyword evidence="3" id="KW-0812">Transmembrane</keyword>
<dbReference type="PROSITE" id="PS51635">
    <property type="entry name" value="PNPLA"/>
    <property type="match status" value="1"/>
</dbReference>
<dbReference type="Pfam" id="PF01734">
    <property type="entry name" value="Patatin"/>
    <property type="match status" value="1"/>
</dbReference>
<dbReference type="CTD" id="8228"/>
<dbReference type="InterPro" id="IPR033562">
    <property type="entry name" value="PLPL"/>
</dbReference>
<organism evidence="5 6">
    <name type="scientific">Geotrypetes seraphini</name>
    <name type="common">Gaboon caecilian</name>
    <name type="synonym">Caecilia seraphini</name>
    <dbReference type="NCBI Taxonomy" id="260995"/>
    <lineage>
        <taxon>Eukaryota</taxon>
        <taxon>Metazoa</taxon>
        <taxon>Chordata</taxon>
        <taxon>Craniata</taxon>
        <taxon>Vertebrata</taxon>
        <taxon>Euteleostomi</taxon>
        <taxon>Amphibia</taxon>
        <taxon>Gymnophiona</taxon>
        <taxon>Geotrypetes</taxon>
    </lineage>
</organism>
<feature type="active site" description="Proton acceptor" evidence="2">
    <location>
        <position position="172"/>
    </location>
</feature>
<dbReference type="GO" id="GO:0050253">
    <property type="term" value="F:retinyl-palmitate esterase activity"/>
    <property type="evidence" value="ECO:0007669"/>
    <property type="project" value="InterPro"/>
</dbReference>
<evidence type="ECO:0000313" key="5">
    <source>
        <dbReference type="Proteomes" id="UP000515159"/>
    </source>
</evidence>
<dbReference type="GeneID" id="117363073"/>
<reference evidence="6" key="1">
    <citation type="submission" date="2025-08" db="UniProtKB">
        <authorList>
            <consortium name="RefSeq"/>
        </authorList>
    </citation>
    <scope>IDENTIFICATION</scope>
</reference>
<dbReference type="InterPro" id="IPR002641">
    <property type="entry name" value="PNPLA_dom"/>
</dbReference>
<dbReference type="GO" id="GO:0019433">
    <property type="term" value="P:triglyceride catabolic process"/>
    <property type="evidence" value="ECO:0007669"/>
    <property type="project" value="TreeGrafter"/>
</dbReference>
<sequence length="262" mass="29251">MITFRHKVRMHPLNLSFGACGFLGIYHLGAATAFLRHGQNMLKAVKAFAGASSGSLVATILLTAPDKTKECQAFTYKFAEEVRNQTFGAVTPGYDFISSLRAGIDSILPSNAHEVAENRLFISVTNIRTRDNYLVSNFASREDLIKVLLASSFVPVYAGVKAVEYKGEKWMDGGLTNRLPILPWGRTVTVSPFSGRIDICPRENGTCKLHFRLAQQDTTISLANLERLNHALFPPKREKMEALFQNGFDDTVLFLLKENWFE</sequence>
<accession>A0A6P8RLJ3</accession>
<keyword evidence="5" id="KW-1185">Reference proteome</keyword>
<keyword evidence="3" id="KW-1133">Transmembrane helix</keyword>
<dbReference type="PANTHER" id="PTHR12406">
    <property type="entry name" value="CALCIUM-INDEPENDENT PHOSPHOLIPASE A2 IPLA2 -RELATED"/>
    <property type="match status" value="1"/>
</dbReference>